<evidence type="ECO:0000256" key="1">
    <source>
        <dbReference type="ARBA" id="ARBA00001946"/>
    </source>
</evidence>
<gene>
    <name evidence="6" type="ORF">AB6A40_001169</name>
</gene>
<keyword evidence="4" id="KW-0479">Metal-binding</keyword>
<keyword evidence="4" id="KW-0464">Manganese</keyword>
<organism evidence="6 7">
    <name type="scientific">Gnathostoma spinigerum</name>
    <dbReference type="NCBI Taxonomy" id="75299"/>
    <lineage>
        <taxon>Eukaryota</taxon>
        <taxon>Metazoa</taxon>
        <taxon>Ecdysozoa</taxon>
        <taxon>Nematoda</taxon>
        <taxon>Chromadorea</taxon>
        <taxon>Rhabditida</taxon>
        <taxon>Spirurina</taxon>
        <taxon>Gnathostomatomorpha</taxon>
        <taxon>Gnathostomatoidea</taxon>
        <taxon>Gnathostomatidae</taxon>
        <taxon>Gnathostoma</taxon>
    </lineage>
</organism>
<proteinExistence type="inferred from homology"/>
<dbReference type="PANTHER" id="PTHR12320">
    <property type="entry name" value="PROTEIN PHOSPHATASE 2C"/>
    <property type="match status" value="1"/>
</dbReference>
<sequence>MIHTKHLARCSRIIARAIISASVFEHNITTPRECLPSVSSARSAANISGNTKQDSKPAHKVYATCCGFPKDMVNGPSVVLDHGVFGDDACFISKYRNTHVVGVADGVGGWRRYGVDPSAFSRRLMRICSDLVESGDFEPCRPDILLAHAFQTLSTPPRPIGSSTACVLVVHQGTLYSANLGDSGYCVLREGSIICRSREQVHYFNAPFQLSLPPENLDVYTGFIGDPPDRAELQTLPLKSGDLIVLATDGLWDNVGEDVIVKQLARIKPGDLQAACNALALTARRLAFDTHQLSPFAIKASLHGIDAPGGKPDDITLVLVFIA</sequence>
<evidence type="ECO:0000256" key="2">
    <source>
        <dbReference type="ARBA" id="ARBA00006702"/>
    </source>
</evidence>
<dbReference type="SUPFAM" id="SSF81606">
    <property type="entry name" value="PP2C-like"/>
    <property type="match status" value="1"/>
</dbReference>
<dbReference type="SMART" id="SM00331">
    <property type="entry name" value="PP2C_SIG"/>
    <property type="match status" value="1"/>
</dbReference>
<accession>A0ABD6EDR6</accession>
<dbReference type="GO" id="GO:0004722">
    <property type="term" value="F:protein serine/threonine phosphatase activity"/>
    <property type="evidence" value="ECO:0007669"/>
    <property type="project" value="UniProtKB-EC"/>
</dbReference>
<dbReference type="Proteomes" id="UP001608902">
    <property type="component" value="Unassembled WGS sequence"/>
</dbReference>
<dbReference type="EC" id="3.1.3.16" evidence="4"/>
<dbReference type="GO" id="GO:0046872">
    <property type="term" value="F:metal ion binding"/>
    <property type="evidence" value="ECO:0007669"/>
    <property type="project" value="UniProtKB-UniRule"/>
</dbReference>
<name>A0ABD6EDR6_9BILA</name>
<comment type="similarity">
    <text evidence="2 4">Belongs to the PP2C family.</text>
</comment>
<comment type="cofactor">
    <cofactor evidence="4">
        <name>Mn(2+)</name>
        <dbReference type="ChEBI" id="CHEBI:29035"/>
    </cofactor>
</comment>
<evidence type="ECO:0000256" key="4">
    <source>
        <dbReference type="RuleBase" id="RU366020"/>
    </source>
</evidence>
<dbReference type="Gene3D" id="3.60.40.10">
    <property type="entry name" value="PPM-type phosphatase domain"/>
    <property type="match status" value="1"/>
</dbReference>
<keyword evidence="3 4" id="KW-0904">Protein phosphatase</keyword>
<dbReference type="PANTHER" id="PTHR12320:SF1">
    <property type="entry name" value="PROTEIN PHOSPHATASE PTC7 HOMOLOG"/>
    <property type="match status" value="1"/>
</dbReference>
<evidence type="ECO:0000313" key="7">
    <source>
        <dbReference type="Proteomes" id="UP001608902"/>
    </source>
</evidence>
<evidence type="ECO:0000259" key="5">
    <source>
        <dbReference type="PROSITE" id="PS51746"/>
    </source>
</evidence>
<dbReference type="EMBL" id="JBGFUD010000404">
    <property type="protein sequence ID" value="MFH4974460.1"/>
    <property type="molecule type" value="Genomic_DNA"/>
</dbReference>
<dbReference type="AlphaFoldDB" id="A0ABD6EDR6"/>
<dbReference type="SMART" id="SM00332">
    <property type="entry name" value="PP2Cc"/>
    <property type="match status" value="1"/>
</dbReference>
<dbReference type="InterPro" id="IPR039123">
    <property type="entry name" value="PPTC7"/>
</dbReference>
<keyword evidence="4" id="KW-0378">Hydrolase</keyword>
<evidence type="ECO:0000256" key="3">
    <source>
        <dbReference type="ARBA" id="ARBA00022912"/>
    </source>
</evidence>
<protein>
    <recommendedName>
        <fullName evidence="4">Protein phosphatase</fullName>
        <ecNumber evidence="4">3.1.3.16</ecNumber>
    </recommendedName>
</protein>
<comment type="catalytic activity">
    <reaction evidence="4">
        <text>O-phospho-L-threonyl-[protein] + H2O = L-threonyl-[protein] + phosphate</text>
        <dbReference type="Rhea" id="RHEA:47004"/>
        <dbReference type="Rhea" id="RHEA-COMP:11060"/>
        <dbReference type="Rhea" id="RHEA-COMP:11605"/>
        <dbReference type="ChEBI" id="CHEBI:15377"/>
        <dbReference type="ChEBI" id="CHEBI:30013"/>
        <dbReference type="ChEBI" id="CHEBI:43474"/>
        <dbReference type="ChEBI" id="CHEBI:61977"/>
        <dbReference type="EC" id="3.1.3.16"/>
    </reaction>
</comment>
<dbReference type="InterPro" id="IPR036457">
    <property type="entry name" value="PPM-type-like_dom_sf"/>
</dbReference>
<dbReference type="PROSITE" id="PS51746">
    <property type="entry name" value="PPM_2"/>
    <property type="match status" value="1"/>
</dbReference>
<keyword evidence="7" id="KW-1185">Reference proteome</keyword>
<feature type="domain" description="PPM-type phosphatase" evidence="5">
    <location>
        <begin position="65"/>
        <end position="322"/>
    </location>
</feature>
<comment type="caution">
    <text evidence="6">The sequence shown here is derived from an EMBL/GenBank/DDBJ whole genome shotgun (WGS) entry which is preliminary data.</text>
</comment>
<comment type="cofactor">
    <cofactor evidence="1 4">
        <name>Mg(2+)</name>
        <dbReference type="ChEBI" id="CHEBI:18420"/>
    </cofactor>
</comment>
<dbReference type="Pfam" id="PF13672">
    <property type="entry name" value="PP2C_2"/>
    <property type="match status" value="1"/>
</dbReference>
<evidence type="ECO:0000313" key="6">
    <source>
        <dbReference type="EMBL" id="MFH4974460.1"/>
    </source>
</evidence>
<comment type="catalytic activity">
    <reaction evidence="4">
        <text>O-phospho-L-seryl-[protein] + H2O = L-seryl-[protein] + phosphate</text>
        <dbReference type="Rhea" id="RHEA:20629"/>
        <dbReference type="Rhea" id="RHEA-COMP:9863"/>
        <dbReference type="Rhea" id="RHEA-COMP:11604"/>
        <dbReference type="ChEBI" id="CHEBI:15377"/>
        <dbReference type="ChEBI" id="CHEBI:29999"/>
        <dbReference type="ChEBI" id="CHEBI:43474"/>
        <dbReference type="ChEBI" id="CHEBI:83421"/>
        <dbReference type="EC" id="3.1.3.16"/>
    </reaction>
</comment>
<keyword evidence="4" id="KW-0460">Magnesium</keyword>
<reference evidence="6 7" key="1">
    <citation type="submission" date="2024-08" db="EMBL/GenBank/DDBJ databases">
        <title>Gnathostoma spinigerum genome.</title>
        <authorList>
            <person name="Gonzalez-Bertolin B."/>
            <person name="Monzon S."/>
            <person name="Zaballos A."/>
            <person name="Jimenez P."/>
            <person name="Dekumyoy P."/>
            <person name="Varona S."/>
            <person name="Cuesta I."/>
            <person name="Sumanam S."/>
            <person name="Adisakwattana P."/>
            <person name="Gasser R.B."/>
            <person name="Hernandez-Gonzalez A."/>
            <person name="Young N.D."/>
            <person name="Perteguer M.J."/>
        </authorList>
    </citation>
    <scope>NUCLEOTIDE SEQUENCE [LARGE SCALE GENOMIC DNA]</scope>
    <source>
        <strain evidence="6">AL3</strain>
        <tissue evidence="6">Liver</tissue>
    </source>
</reference>
<dbReference type="InterPro" id="IPR001932">
    <property type="entry name" value="PPM-type_phosphatase-like_dom"/>
</dbReference>